<dbReference type="OrthoDB" id="5329176at2759"/>
<feature type="transmembrane region" description="Helical" evidence="7">
    <location>
        <begin position="233"/>
        <end position="255"/>
    </location>
</feature>
<evidence type="ECO:0000256" key="7">
    <source>
        <dbReference type="SAM" id="Phobius"/>
    </source>
</evidence>
<feature type="transmembrane region" description="Helical" evidence="7">
    <location>
        <begin position="118"/>
        <end position="138"/>
    </location>
</feature>
<sequence>MSNNSTTTTPPSPDLANQYLGYETLGTAVAFIPILTAAVGLRMYCRHLSRSGWEADDYLVLLSYICQIGASIIGICGVKLAGAGHQLAALSPETITAFFKWLLVSTFWYFLTTGIPKLAILSFYLPVVSLNLCHPFAFNWDRTIPGGHCVNEVVFYEWASFPNIVTDVVMLFLPMPTVWSLHAPRNMKISLTVMFLLGSLGLIASIVRFASFFNGDAVGDGSGSVQSKLQATVALAIWTMVEPDIYLLAACLITYHPLVTKIQSFTYQVMSSVASRSRVGKSGSASTAPASRKQQVTSSSGGKIGGTAVGTEGSKTSTKRPFPGRRKMGKHDIESLGNTFDMQDTVVDNRDGESVETGDEIHLVQLQKSNMYK</sequence>
<evidence type="ECO:0000313" key="9">
    <source>
        <dbReference type="EMBL" id="TVY19761.1"/>
    </source>
</evidence>
<keyword evidence="4 7" id="KW-0472">Membrane</keyword>
<comment type="similarity">
    <text evidence="5">Belongs to the SAT4 family.</text>
</comment>
<dbReference type="Proteomes" id="UP000469559">
    <property type="component" value="Unassembled WGS sequence"/>
</dbReference>
<dbReference type="GO" id="GO:0016020">
    <property type="term" value="C:membrane"/>
    <property type="evidence" value="ECO:0007669"/>
    <property type="project" value="UniProtKB-SubCell"/>
</dbReference>
<feature type="domain" description="Rhodopsin" evidence="8">
    <location>
        <begin position="128"/>
        <end position="260"/>
    </location>
</feature>
<keyword evidence="3 7" id="KW-1133">Transmembrane helix</keyword>
<reference evidence="9 10" key="1">
    <citation type="submission" date="2018-05" db="EMBL/GenBank/DDBJ databases">
        <title>Whole genome sequencing for identification of molecular markers to develop diagnostic detection tools for the regulated plant pathogen Lachnellula willkommii.</title>
        <authorList>
            <person name="Giroux E."/>
            <person name="Bilodeau G."/>
        </authorList>
    </citation>
    <scope>NUCLEOTIDE SEQUENCE [LARGE SCALE GENOMIC DNA]</scope>
    <source>
        <strain evidence="9 10">CBS 203.66</strain>
    </source>
</reference>
<evidence type="ECO:0000256" key="4">
    <source>
        <dbReference type="ARBA" id="ARBA00023136"/>
    </source>
</evidence>
<evidence type="ECO:0000256" key="6">
    <source>
        <dbReference type="SAM" id="MobiDB-lite"/>
    </source>
</evidence>
<keyword evidence="10" id="KW-1185">Reference proteome</keyword>
<protein>
    <recommendedName>
        <fullName evidence="8">Rhodopsin domain-containing protein</fullName>
    </recommendedName>
</protein>
<comment type="caution">
    <text evidence="9">The sequence shown here is derived from an EMBL/GenBank/DDBJ whole genome shotgun (WGS) entry which is preliminary data.</text>
</comment>
<gene>
    <name evidence="9" type="ORF">LARI1_G002597</name>
</gene>
<dbReference type="InterPro" id="IPR049326">
    <property type="entry name" value="Rhodopsin_dom_fungi"/>
</dbReference>
<comment type="subcellular location">
    <subcellularLocation>
        <location evidence="1">Membrane</location>
        <topology evidence="1">Multi-pass membrane protein</topology>
    </subcellularLocation>
</comment>
<dbReference type="AlphaFoldDB" id="A0A8T9BK48"/>
<feature type="region of interest" description="Disordered" evidence="6">
    <location>
        <begin position="278"/>
        <end position="331"/>
    </location>
</feature>
<evidence type="ECO:0000256" key="2">
    <source>
        <dbReference type="ARBA" id="ARBA00022692"/>
    </source>
</evidence>
<evidence type="ECO:0000256" key="1">
    <source>
        <dbReference type="ARBA" id="ARBA00004141"/>
    </source>
</evidence>
<organism evidence="9 10">
    <name type="scientific">Lachnellula arida</name>
    <dbReference type="NCBI Taxonomy" id="1316785"/>
    <lineage>
        <taxon>Eukaryota</taxon>
        <taxon>Fungi</taxon>
        <taxon>Dikarya</taxon>
        <taxon>Ascomycota</taxon>
        <taxon>Pezizomycotina</taxon>
        <taxon>Leotiomycetes</taxon>
        <taxon>Helotiales</taxon>
        <taxon>Lachnaceae</taxon>
        <taxon>Lachnellula</taxon>
    </lineage>
</organism>
<dbReference type="PANTHER" id="PTHR33048:SF47">
    <property type="entry name" value="INTEGRAL MEMBRANE PROTEIN-RELATED"/>
    <property type="match status" value="1"/>
</dbReference>
<evidence type="ECO:0000313" key="10">
    <source>
        <dbReference type="Proteomes" id="UP000469559"/>
    </source>
</evidence>
<accession>A0A8T9BK48</accession>
<evidence type="ECO:0000256" key="3">
    <source>
        <dbReference type="ARBA" id="ARBA00022989"/>
    </source>
</evidence>
<feature type="transmembrane region" description="Helical" evidence="7">
    <location>
        <begin position="94"/>
        <end position="111"/>
    </location>
</feature>
<feature type="transmembrane region" description="Helical" evidence="7">
    <location>
        <begin position="158"/>
        <end position="179"/>
    </location>
</feature>
<keyword evidence="2 7" id="KW-0812">Transmembrane</keyword>
<feature type="transmembrane region" description="Helical" evidence="7">
    <location>
        <begin position="61"/>
        <end position="82"/>
    </location>
</feature>
<feature type="compositionally biased region" description="Polar residues" evidence="6">
    <location>
        <begin position="283"/>
        <end position="301"/>
    </location>
</feature>
<name>A0A8T9BK48_9HELO</name>
<dbReference type="PANTHER" id="PTHR33048">
    <property type="entry name" value="PTH11-LIKE INTEGRAL MEMBRANE PROTEIN (AFU_ORTHOLOGUE AFUA_5G11245)"/>
    <property type="match status" value="1"/>
</dbReference>
<dbReference type="InterPro" id="IPR052337">
    <property type="entry name" value="SAT4-like"/>
</dbReference>
<proteinExistence type="inferred from homology"/>
<evidence type="ECO:0000259" key="8">
    <source>
        <dbReference type="Pfam" id="PF20684"/>
    </source>
</evidence>
<evidence type="ECO:0000256" key="5">
    <source>
        <dbReference type="ARBA" id="ARBA00038359"/>
    </source>
</evidence>
<feature type="transmembrane region" description="Helical" evidence="7">
    <location>
        <begin position="191"/>
        <end position="213"/>
    </location>
</feature>
<feature type="transmembrane region" description="Helical" evidence="7">
    <location>
        <begin position="20"/>
        <end position="41"/>
    </location>
</feature>
<dbReference type="EMBL" id="QGMF01000088">
    <property type="protein sequence ID" value="TVY19761.1"/>
    <property type="molecule type" value="Genomic_DNA"/>
</dbReference>
<dbReference type="Pfam" id="PF20684">
    <property type="entry name" value="Fung_rhodopsin"/>
    <property type="match status" value="1"/>
</dbReference>